<name>A0A4U8YGM2_9BACT</name>
<evidence type="ECO:0000313" key="2">
    <source>
        <dbReference type="EMBL" id="VFQ42536.1"/>
    </source>
</evidence>
<dbReference type="AlphaFoldDB" id="A0A4U8YGM2"/>
<organism evidence="2 3">
    <name type="scientific">Desulfoluna butyratoxydans</name>
    <dbReference type="NCBI Taxonomy" id="231438"/>
    <lineage>
        <taxon>Bacteria</taxon>
        <taxon>Pseudomonadati</taxon>
        <taxon>Thermodesulfobacteriota</taxon>
        <taxon>Desulfobacteria</taxon>
        <taxon>Desulfobacterales</taxon>
        <taxon>Desulfolunaceae</taxon>
        <taxon>Desulfoluna</taxon>
    </lineage>
</organism>
<dbReference type="EMBL" id="CAADHO010000001">
    <property type="protein sequence ID" value="VFQ42536.1"/>
    <property type="molecule type" value="Genomic_DNA"/>
</dbReference>
<gene>
    <name evidence="2" type="ORF">MSL71_1570</name>
</gene>
<keyword evidence="3" id="KW-1185">Reference proteome</keyword>
<feature type="transmembrane region" description="Helical" evidence="1">
    <location>
        <begin position="60"/>
        <end position="78"/>
    </location>
</feature>
<sequence>MSVFEIAMLVCFGFAWPASIWKSWTSRNNSGKSLQFLCIVLVGYAAGITHKLLYSFDAVIILYAINALMVTTDIALWFRNGRLMKGDAAADFSAQAPRPHAHG</sequence>
<reference evidence="2 3" key="1">
    <citation type="submission" date="2019-03" db="EMBL/GenBank/DDBJ databases">
        <authorList>
            <person name="Nijsse B."/>
        </authorList>
    </citation>
    <scope>NUCLEOTIDE SEQUENCE [LARGE SCALE GENOMIC DNA]</scope>
    <source>
        <strain evidence="2">Desulfoluna butyratoxydans MSL71</strain>
    </source>
</reference>
<proteinExistence type="predicted"/>
<evidence type="ECO:0000313" key="3">
    <source>
        <dbReference type="Proteomes" id="UP000507962"/>
    </source>
</evidence>
<protein>
    <recommendedName>
        <fullName evidence="4">PQ loop repeat protein</fullName>
    </recommendedName>
</protein>
<accession>A0A4U8YGM2</accession>
<evidence type="ECO:0000256" key="1">
    <source>
        <dbReference type="SAM" id="Phobius"/>
    </source>
</evidence>
<keyword evidence="1" id="KW-1133">Transmembrane helix</keyword>
<keyword evidence="1" id="KW-0472">Membrane</keyword>
<dbReference type="Proteomes" id="UP000507962">
    <property type="component" value="Unassembled WGS sequence"/>
</dbReference>
<feature type="transmembrane region" description="Helical" evidence="1">
    <location>
        <begin position="36"/>
        <end position="54"/>
    </location>
</feature>
<feature type="transmembrane region" description="Helical" evidence="1">
    <location>
        <begin position="6"/>
        <end position="24"/>
    </location>
</feature>
<dbReference type="RefSeq" id="WP_180136777.1">
    <property type="nucleotide sequence ID" value="NZ_CAADHO010000001.1"/>
</dbReference>
<evidence type="ECO:0008006" key="4">
    <source>
        <dbReference type="Google" id="ProtNLM"/>
    </source>
</evidence>
<keyword evidence="1" id="KW-0812">Transmembrane</keyword>